<dbReference type="EMBL" id="QDKL01000002">
    <property type="protein sequence ID" value="RZF21894.1"/>
    <property type="molecule type" value="Genomic_DNA"/>
</dbReference>
<keyword evidence="1" id="KW-0732">Signal</keyword>
<dbReference type="RefSeq" id="WP_133296931.1">
    <property type="nucleotide sequence ID" value="NZ_QDKL01000002.1"/>
</dbReference>
<evidence type="ECO:0000313" key="3">
    <source>
        <dbReference type="Proteomes" id="UP000443582"/>
    </source>
</evidence>
<proteinExistence type="predicted"/>
<evidence type="ECO:0008006" key="4">
    <source>
        <dbReference type="Google" id="ProtNLM"/>
    </source>
</evidence>
<evidence type="ECO:0000256" key="1">
    <source>
        <dbReference type="SAM" id="SignalP"/>
    </source>
</evidence>
<keyword evidence="3" id="KW-1185">Reference proteome</keyword>
<organism evidence="2 3">
    <name type="scientific">Halobacteriovorax vibrionivorans</name>
    <dbReference type="NCBI Taxonomy" id="2152716"/>
    <lineage>
        <taxon>Bacteria</taxon>
        <taxon>Pseudomonadati</taxon>
        <taxon>Bdellovibrionota</taxon>
        <taxon>Bacteriovoracia</taxon>
        <taxon>Bacteriovoracales</taxon>
        <taxon>Halobacteriovoraceae</taxon>
        <taxon>Halobacteriovorax</taxon>
    </lineage>
</organism>
<reference evidence="3" key="1">
    <citation type="journal article" date="2019" name="Int. J. Syst. Evol. Microbiol.">
        <title>Halobacteriovorax valvorus sp. nov., a novel prokaryotic predator isolated from coastal seawater of China.</title>
        <authorList>
            <person name="Chen M.-X."/>
        </authorList>
    </citation>
    <scope>NUCLEOTIDE SEQUENCE [LARGE SCALE GENOMIC DNA]</scope>
    <source>
        <strain evidence="3">BL9</strain>
    </source>
</reference>
<gene>
    <name evidence="2" type="ORF">DAY19_09395</name>
</gene>
<comment type="caution">
    <text evidence="2">The sequence shown here is derived from an EMBL/GenBank/DDBJ whole genome shotgun (WGS) entry which is preliminary data.</text>
</comment>
<sequence>MKTILILSLSVLTFLSVQFTYAQEAVPNVVLLTSLETPRIWYRPKDWKIDGKLEKIFKKHFRRSGYNIVVKHAVDFHQLRRELHNPNNIAVFWASHAAGTNQYTTGSNNTGAVLSINGKDVKELFKSVHPNLRFLGLVGCDADGILREIYRQGHYRYNPNLMTHSFKEKIDARKGLRESLKASVGSLGYAKKRLFFLKKKKADRLINSILFRSDFYASGEYLTVNKYFRCGKEDGFYVSGVRILEKDSAPVAIRNNERILKILPGGKAGDRQEFNFYLPYHPDISRRDLKLHVDSMIHYSDDKQYLGEFDFNSEWGTDWRVFAKPDGEILGITKNLYLPRGTVPGHEDLVTYDELSCNDSEEMKVRVY</sequence>
<dbReference type="Proteomes" id="UP000443582">
    <property type="component" value="Unassembled WGS sequence"/>
</dbReference>
<protein>
    <recommendedName>
        <fullName evidence="4">CHAT domain-containing protein</fullName>
    </recommendedName>
</protein>
<name>A0ABY0IK16_9BACT</name>
<feature type="signal peptide" evidence="1">
    <location>
        <begin position="1"/>
        <end position="22"/>
    </location>
</feature>
<accession>A0ABY0IK16</accession>
<feature type="chain" id="PRO_5047310715" description="CHAT domain-containing protein" evidence="1">
    <location>
        <begin position="23"/>
        <end position="368"/>
    </location>
</feature>
<evidence type="ECO:0000313" key="2">
    <source>
        <dbReference type="EMBL" id="RZF21894.1"/>
    </source>
</evidence>